<dbReference type="AlphaFoldDB" id="R9L164"/>
<protein>
    <submittedName>
        <fullName evidence="2">Uncharacterized protein</fullName>
    </submittedName>
</protein>
<dbReference type="GeneID" id="82190201"/>
<proteinExistence type="predicted"/>
<evidence type="ECO:0000313" key="2">
    <source>
        <dbReference type="EMBL" id="EOS52559.1"/>
    </source>
</evidence>
<reference evidence="2 3" key="1">
    <citation type="submission" date="2013-04" db="EMBL/GenBank/DDBJ databases">
        <title>The Genome Sequence of Enterorhabdus caecimuris B7.</title>
        <authorList>
            <consortium name="The Broad Institute Genomics Platform"/>
            <consortium name="The Broad Institute Genome Sequencing Center for Infectious Disease"/>
            <person name="Earl A."/>
            <person name="Xavier R."/>
            <person name="Elson C."/>
            <person name="Duck W."/>
            <person name="Walker B."/>
            <person name="Young S."/>
            <person name="Zeng Q."/>
            <person name="Gargeya S."/>
            <person name="Fitzgerald M."/>
            <person name="Haas B."/>
            <person name="Abouelleil A."/>
            <person name="Allen A.W."/>
            <person name="Alvarado L."/>
            <person name="Arachchi H.M."/>
            <person name="Berlin A.M."/>
            <person name="Chapman S.B."/>
            <person name="Gainer-Dewar J."/>
            <person name="Goldberg J."/>
            <person name="Griggs A."/>
            <person name="Gujja S."/>
            <person name="Hansen M."/>
            <person name="Howarth C."/>
            <person name="Imamovic A."/>
            <person name="Ireland A."/>
            <person name="Larimer J."/>
            <person name="McCowan C."/>
            <person name="Murphy C."/>
            <person name="Pearson M."/>
            <person name="Poon T.W."/>
            <person name="Priest M."/>
            <person name="Roberts A."/>
            <person name="Saif S."/>
            <person name="Shea T."/>
            <person name="Sisk P."/>
            <person name="Sykes S."/>
            <person name="Wortman J."/>
            <person name="Nusbaum C."/>
            <person name="Birren B."/>
        </authorList>
    </citation>
    <scope>NUCLEOTIDE SEQUENCE [LARGE SCALE GENOMIC DNA]</scope>
    <source>
        <strain evidence="2 3">B7</strain>
    </source>
</reference>
<keyword evidence="1" id="KW-0812">Transmembrane</keyword>
<comment type="caution">
    <text evidence="2">The sequence shown here is derived from an EMBL/GenBank/DDBJ whole genome shotgun (WGS) entry which is preliminary data.</text>
</comment>
<keyword evidence="3" id="KW-1185">Reference proteome</keyword>
<organism evidence="2 3">
    <name type="scientific">Adlercreutzia caecimuris B7</name>
    <dbReference type="NCBI Taxonomy" id="1235794"/>
    <lineage>
        <taxon>Bacteria</taxon>
        <taxon>Bacillati</taxon>
        <taxon>Actinomycetota</taxon>
        <taxon>Coriobacteriia</taxon>
        <taxon>Eggerthellales</taxon>
        <taxon>Eggerthellaceae</taxon>
        <taxon>Adlercreutzia</taxon>
    </lineage>
</organism>
<evidence type="ECO:0000313" key="3">
    <source>
        <dbReference type="Proteomes" id="UP000014204"/>
    </source>
</evidence>
<name>R9L164_9ACTN</name>
<keyword evidence="1" id="KW-0472">Membrane</keyword>
<keyword evidence="1" id="KW-1133">Transmembrane helix</keyword>
<dbReference type="HOGENOM" id="CLU_2766634_0_0_11"/>
<dbReference type="STRING" id="1235794.C811_00595"/>
<sequence length="69" mass="7720">MDVVLNVLLALSLLGVVAYAFAVYEVLKIVTAWARDRWRDDWGKRPLLLRLPPKALTAVLVLCFLAVAL</sequence>
<dbReference type="EMBL" id="ASSY01000005">
    <property type="protein sequence ID" value="EOS52559.1"/>
    <property type="molecule type" value="Genomic_DNA"/>
</dbReference>
<dbReference type="RefSeq" id="WP_016308823.1">
    <property type="nucleotide sequence ID" value="NZ_KE159646.1"/>
</dbReference>
<dbReference type="eggNOG" id="ENOG5031UVK">
    <property type="taxonomic scope" value="Bacteria"/>
</dbReference>
<dbReference type="Proteomes" id="UP000014204">
    <property type="component" value="Unassembled WGS sequence"/>
</dbReference>
<accession>R9L164</accession>
<evidence type="ECO:0000256" key="1">
    <source>
        <dbReference type="SAM" id="Phobius"/>
    </source>
</evidence>
<gene>
    <name evidence="2" type="ORF">C811_00595</name>
</gene>
<feature type="transmembrane region" description="Helical" evidence="1">
    <location>
        <begin position="47"/>
        <end position="68"/>
    </location>
</feature>
<feature type="transmembrane region" description="Helical" evidence="1">
    <location>
        <begin position="6"/>
        <end position="27"/>
    </location>
</feature>